<sequence length="304" mass="33859">MKVLTKEEEQLHYNATIKGGIVGGVIGTALGTAGAIVASRQIHGFRALTIPFRAFLVASTGTFASVIAADRASNSYDIEHNPQKKQEVERERERERLLESNKTMLQRSREWAEQNRYPIIFGFWIASMVGSFAIVNKQPLSASQKIVQARIYAQGSTLAVLLASFAVEANDATNGVGRWETIKILDPNDPTHKHFIEKKIHHERYAGEDQWREMVEAEEERIASRKAAESAKHHEGEAARKSSKSKQHEGEAAKKESKEAKQHDGEAAKKDDKAKQHEDKAGKKEDKAEQHDDAAAKKDDKAAQ</sequence>
<evidence type="ECO:0000259" key="7">
    <source>
        <dbReference type="PROSITE" id="PS51503"/>
    </source>
</evidence>
<feature type="transmembrane region" description="Helical" evidence="6">
    <location>
        <begin position="50"/>
        <end position="69"/>
    </location>
</feature>
<dbReference type="Proteomes" id="UP000481861">
    <property type="component" value="Unassembled WGS sequence"/>
</dbReference>
<dbReference type="Pfam" id="PF04588">
    <property type="entry name" value="HIG_1_N"/>
    <property type="match status" value="1"/>
</dbReference>
<evidence type="ECO:0000256" key="2">
    <source>
        <dbReference type="ARBA" id="ARBA00022692"/>
    </source>
</evidence>
<keyword evidence="9" id="KW-1185">Reference proteome</keyword>
<dbReference type="GO" id="GO:0033617">
    <property type="term" value="P:mitochondrial respiratory chain complex IV assembly"/>
    <property type="evidence" value="ECO:0007669"/>
    <property type="project" value="TreeGrafter"/>
</dbReference>
<evidence type="ECO:0000313" key="8">
    <source>
        <dbReference type="EMBL" id="KAF2878203.1"/>
    </source>
</evidence>
<dbReference type="InterPro" id="IPR040153">
    <property type="entry name" value="Rcf2"/>
</dbReference>
<dbReference type="PANTHER" id="PTHR28018:SF3">
    <property type="entry name" value="RESPIRATORY SUPERCOMPLEX FACTOR 2, MITOCHONDRIAL"/>
    <property type="match status" value="1"/>
</dbReference>
<reference evidence="8 9" key="1">
    <citation type="submission" date="2020-01" db="EMBL/GenBank/DDBJ databases">
        <authorList>
            <consortium name="DOE Joint Genome Institute"/>
            <person name="Haridas S."/>
            <person name="Albert R."/>
            <person name="Binder M."/>
            <person name="Bloem J."/>
            <person name="Labutti K."/>
            <person name="Salamov A."/>
            <person name="Andreopoulos B."/>
            <person name="Baker S.E."/>
            <person name="Barry K."/>
            <person name="Bills G."/>
            <person name="Bluhm B.H."/>
            <person name="Cannon C."/>
            <person name="Castanera R."/>
            <person name="Culley D.E."/>
            <person name="Daum C."/>
            <person name="Ezra D."/>
            <person name="Gonzalez J.B."/>
            <person name="Henrissat B."/>
            <person name="Kuo A."/>
            <person name="Liang C."/>
            <person name="Lipzen A."/>
            <person name="Lutzoni F."/>
            <person name="Magnuson J."/>
            <person name="Mondo S."/>
            <person name="Nolan M."/>
            <person name="Ohm R."/>
            <person name="Pangilinan J."/>
            <person name="Park H.-J.H."/>
            <person name="Ramirez L."/>
            <person name="Alfaro M."/>
            <person name="Sun H."/>
            <person name="Tritt A."/>
            <person name="Yoshinaga Y."/>
            <person name="Zwiers L.-H.L."/>
            <person name="Turgeon B.G."/>
            <person name="Goodwin S.B."/>
            <person name="Spatafora J.W."/>
            <person name="Crous P.W."/>
            <person name="Grigoriev I.V."/>
        </authorList>
    </citation>
    <scope>NUCLEOTIDE SEQUENCE [LARGE SCALE GENOMIC DNA]</scope>
    <source>
        <strain evidence="8 9">CBS 611.86</strain>
    </source>
</reference>
<dbReference type="OrthoDB" id="1915122at2759"/>
<protein>
    <recommendedName>
        <fullName evidence="7">HIG1 domain-containing protein</fullName>
    </recommendedName>
</protein>
<accession>A0A7C8ML30</accession>
<evidence type="ECO:0000256" key="4">
    <source>
        <dbReference type="ARBA" id="ARBA00023136"/>
    </source>
</evidence>
<gene>
    <name evidence="8" type="ORF">BDV95DRAFT_480294</name>
</gene>
<keyword evidence="2 6" id="KW-0812">Transmembrane</keyword>
<dbReference type="InterPro" id="IPR007667">
    <property type="entry name" value="Hypoxia_induced_domain"/>
</dbReference>
<dbReference type="PANTHER" id="PTHR28018">
    <property type="entry name" value="RESPIRATORY SUPERCOMPLEX FACTOR 2, MITOCHONDRIAL"/>
    <property type="match status" value="1"/>
</dbReference>
<comment type="caution">
    <text evidence="8">The sequence shown here is derived from an EMBL/GenBank/DDBJ whole genome shotgun (WGS) entry which is preliminary data.</text>
</comment>
<feature type="transmembrane region" description="Helical" evidence="6">
    <location>
        <begin position="117"/>
        <end position="135"/>
    </location>
</feature>
<dbReference type="AlphaFoldDB" id="A0A7C8ML30"/>
<organism evidence="8 9">
    <name type="scientific">Massariosphaeria phaeospora</name>
    <dbReference type="NCBI Taxonomy" id="100035"/>
    <lineage>
        <taxon>Eukaryota</taxon>
        <taxon>Fungi</taxon>
        <taxon>Dikarya</taxon>
        <taxon>Ascomycota</taxon>
        <taxon>Pezizomycotina</taxon>
        <taxon>Dothideomycetes</taxon>
        <taxon>Pleosporomycetidae</taxon>
        <taxon>Pleosporales</taxon>
        <taxon>Pleosporales incertae sedis</taxon>
        <taxon>Massariosphaeria</taxon>
    </lineage>
</organism>
<comment type="subcellular location">
    <subcellularLocation>
        <location evidence="1">Mitochondrion</location>
    </subcellularLocation>
</comment>
<feature type="transmembrane region" description="Helical" evidence="6">
    <location>
        <begin position="20"/>
        <end position="38"/>
    </location>
</feature>
<dbReference type="PROSITE" id="PS51503">
    <property type="entry name" value="HIG1"/>
    <property type="match status" value="1"/>
</dbReference>
<evidence type="ECO:0000313" key="9">
    <source>
        <dbReference type="Proteomes" id="UP000481861"/>
    </source>
</evidence>
<evidence type="ECO:0000256" key="6">
    <source>
        <dbReference type="SAM" id="Phobius"/>
    </source>
</evidence>
<proteinExistence type="predicted"/>
<feature type="domain" description="HIG1" evidence="7">
    <location>
        <begin position="82"/>
        <end position="179"/>
    </location>
</feature>
<feature type="region of interest" description="Disordered" evidence="5">
    <location>
        <begin position="222"/>
        <end position="304"/>
    </location>
</feature>
<name>A0A7C8ML30_9PLEO</name>
<keyword evidence="3 6" id="KW-1133">Transmembrane helix</keyword>
<evidence type="ECO:0000256" key="3">
    <source>
        <dbReference type="ARBA" id="ARBA00022989"/>
    </source>
</evidence>
<evidence type="ECO:0000256" key="5">
    <source>
        <dbReference type="SAM" id="MobiDB-lite"/>
    </source>
</evidence>
<evidence type="ECO:0000256" key="1">
    <source>
        <dbReference type="ARBA" id="ARBA00004173"/>
    </source>
</evidence>
<keyword evidence="4 6" id="KW-0472">Membrane</keyword>
<dbReference type="GO" id="GO:0005739">
    <property type="term" value="C:mitochondrion"/>
    <property type="evidence" value="ECO:0007669"/>
    <property type="project" value="UniProtKB-SubCell"/>
</dbReference>
<dbReference type="EMBL" id="JAADJZ010000001">
    <property type="protein sequence ID" value="KAF2878203.1"/>
    <property type="molecule type" value="Genomic_DNA"/>
</dbReference>